<evidence type="ECO:0000313" key="3">
    <source>
        <dbReference type="Proteomes" id="UP000184604"/>
    </source>
</evidence>
<sequence length="186" mass="21421">MKKHKKAVSARQVAPSPPEQRDTSGIHTTNKKKKSRIIGEIKEKRERNIKHFLTEDLTFEAAIYNEAVHYYSGGQWKDIDNSIVEGKDDGNNDVLENKDSDVKVKVAKKVKSRKLIIIKKDKYEISWGIDKAADKAAKVKDKPELIYRSGSSMYNLEVLYHEQTNTIYHFEYARKAMGPLIEILKK</sequence>
<feature type="region of interest" description="Disordered" evidence="1">
    <location>
        <begin position="1"/>
        <end position="35"/>
    </location>
</feature>
<dbReference type="EMBL" id="CP018335">
    <property type="protein sequence ID" value="APM40669.1"/>
    <property type="molecule type" value="Genomic_DNA"/>
</dbReference>
<protein>
    <submittedName>
        <fullName evidence="2">Uncharacterized protein</fullName>
    </submittedName>
</protein>
<organism evidence="2 3">
    <name type="scientific">Clostridium kluyveri</name>
    <dbReference type="NCBI Taxonomy" id="1534"/>
    <lineage>
        <taxon>Bacteria</taxon>
        <taxon>Bacillati</taxon>
        <taxon>Bacillota</taxon>
        <taxon>Clostridia</taxon>
        <taxon>Eubacteriales</taxon>
        <taxon>Clostridiaceae</taxon>
        <taxon>Clostridium</taxon>
    </lineage>
</organism>
<dbReference type="AlphaFoldDB" id="A0A1L5FCC6"/>
<evidence type="ECO:0000313" key="2">
    <source>
        <dbReference type="EMBL" id="APM40669.1"/>
    </source>
</evidence>
<dbReference type="RefSeq" id="WP_073540241.1">
    <property type="nucleotide sequence ID" value="NZ_CP018335.1"/>
</dbReference>
<name>A0A1L5FCC6_CLOKL</name>
<dbReference type="Proteomes" id="UP000184604">
    <property type="component" value="Chromosome"/>
</dbReference>
<proteinExistence type="predicted"/>
<dbReference type="OrthoDB" id="9771173at2"/>
<reference evidence="2 3" key="1">
    <citation type="submission" date="2016-12" db="EMBL/GenBank/DDBJ databases">
        <title>Complete genome sequence of Clostridium kluyveri JZZ isolated from the pit mud of a Chinese flavor liquor-making factory.</title>
        <authorList>
            <person name="Wang Y."/>
        </authorList>
    </citation>
    <scope>NUCLEOTIDE SEQUENCE [LARGE SCALE GENOMIC DNA]</scope>
    <source>
        <strain evidence="2 3">JZZ</strain>
    </source>
</reference>
<evidence type="ECO:0000256" key="1">
    <source>
        <dbReference type="SAM" id="MobiDB-lite"/>
    </source>
</evidence>
<gene>
    <name evidence="2" type="ORF">BS101_19025</name>
</gene>
<accession>A0A1L5FCC6</accession>